<comment type="caution">
    <text evidence="2">The sequence shown here is derived from an EMBL/GenBank/DDBJ whole genome shotgun (WGS) entry which is preliminary data.</text>
</comment>
<dbReference type="Gene3D" id="3.30.70.100">
    <property type="match status" value="1"/>
</dbReference>
<dbReference type="SUPFAM" id="SSF54909">
    <property type="entry name" value="Dimeric alpha+beta barrel"/>
    <property type="match status" value="1"/>
</dbReference>
<sequence>MSVVVVAVIRPRAGLTQRVIDAFEEVSPLVHEEPGCELYAAHVNDEVVVMVEQWSSKADLDAHATGSPLKRLHHLFDGILDGPVDVYAVAGVPLGKPSKGQLQIA</sequence>
<accession>A0A417XU97</accession>
<evidence type="ECO:0000259" key="1">
    <source>
        <dbReference type="PROSITE" id="PS51725"/>
    </source>
</evidence>
<dbReference type="Proteomes" id="UP000283644">
    <property type="component" value="Unassembled WGS sequence"/>
</dbReference>
<keyword evidence="2" id="KW-0503">Monooxygenase</keyword>
<keyword evidence="3" id="KW-1185">Reference proteome</keyword>
<keyword evidence="2" id="KW-0560">Oxidoreductase</keyword>
<dbReference type="EMBL" id="QXGH01000040">
    <property type="protein sequence ID" value="RHW23787.1"/>
    <property type="molecule type" value="Genomic_DNA"/>
</dbReference>
<organism evidence="2 3">
    <name type="scientific">Nocardioides immobilis</name>
    <dbReference type="NCBI Taxonomy" id="2049295"/>
    <lineage>
        <taxon>Bacteria</taxon>
        <taxon>Bacillati</taxon>
        <taxon>Actinomycetota</taxon>
        <taxon>Actinomycetes</taxon>
        <taxon>Propionibacteriales</taxon>
        <taxon>Nocardioidaceae</taxon>
        <taxon>Nocardioides</taxon>
    </lineage>
</organism>
<dbReference type="RefSeq" id="WP_118928584.1">
    <property type="nucleotide sequence ID" value="NZ_QXGH01000040.1"/>
</dbReference>
<dbReference type="OrthoDB" id="5241825at2"/>
<feature type="domain" description="ABM" evidence="1">
    <location>
        <begin position="3"/>
        <end position="89"/>
    </location>
</feature>
<protein>
    <submittedName>
        <fullName evidence="2">Antibiotic biosynthesis monooxygenase</fullName>
    </submittedName>
</protein>
<gene>
    <name evidence="2" type="ORF">D0Z08_28000</name>
</gene>
<reference evidence="2 3" key="1">
    <citation type="submission" date="2018-09" db="EMBL/GenBank/DDBJ databases">
        <title>Genome sequencing of Nocardioides immobilis CCTCC AB 2017083 for comparison to Nocardioides silvaticus.</title>
        <authorList>
            <person name="Li C."/>
            <person name="Wang G."/>
        </authorList>
    </citation>
    <scope>NUCLEOTIDE SEQUENCE [LARGE SCALE GENOMIC DNA]</scope>
    <source>
        <strain evidence="2 3">CCTCC AB 2017083</strain>
    </source>
</reference>
<proteinExistence type="predicted"/>
<evidence type="ECO:0000313" key="2">
    <source>
        <dbReference type="EMBL" id="RHW23787.1"/>
    </source>
</evidence>
<dbReference type="InterPro" id="IPR011008">
    <property type="entry name" value="Dimeric_a/b-barrel"/>
</dbReference>
<dbReference type="InterPro" id="IPR007138">
    <property type="entry name" value="ABM_dom"/>
</dbReference>
<dbReference type="GO" id="GO:0004497">
    <property type="term" value="F:monooxygenase activity"/>
    <property type="evidence" value="ECO:0007669"/>
    <property type="project" value="UniProtKB-KW"/>
</dbReference>
<evidence type="ECO:0000313" key="3">
    <source>
        <dbReference type="Proteomes" id="UP000283644"/>
    </source>
</evidence>
<dbReference type="PROSITE" id="PS51725">
    <property type="entry name" value="ABM"/>
    <property type="match status" value="1"/>
</dbReference>
<dbReference type="Pfam" id="PF03992">
    <property type="entry name" value="ABM"/>
    <property type="match status" value="1"/>
</dbReference>
<dbReference type="AlphaFoldDB" id="A0A417XU97"/>
<name>A0A417XU97_9ACTN</name>